<dbReference type="InterPro" id="IPR036388">
    <property type="entry name" value="WH-like_DNA-bd_sf"/>
</dbReference>
<evidence type="ECO:0000313" key="3">
    <source>
        <dbReference type="Proteomes" id="UP001160334"/>
    </source>
</evidence>
<dbReference type="InterPro" id="IPR000835">
    <property type="entry name" value="HTH_MarR-typ"/>
</dbReference>
<dbReference type="EMBL" id="JARXVC010000002">
    <property type="protein sequence ID" value="MDH6279906.1"/>
    <property type="molecule type" value="Genomic_DNA"/>
</dbReference>
<dbReference type="Pfam" id="PF12802">
    <property type="entry name" value="MarR_2"/>
    <property type="match status" value="1"/>
</dbReference>
<feature type="domain" description="HTH marR-type" evidence="1">
    <location>
        <begin position="10"/>
        <end position="146"/>
    </location>
</feature>
<evidence type="ECO:0000313" key="2">
    <source>
        <dbReference type="EMBL" id="MDH6279906.1"/>
    </source>
</evidence>
<reference evidence="2 3" key="1">
    <citation type="submission" date="2023-04" db="EMBL/GenBank/DDBJ databases">
        <title>Forest soil microbial communities from Buena Vista Peninsula, Colon Province, Panama.</title>
        <authorList>
            <person name="Bouskill N."/>
        </authorList>
    </citation>
    <scope>NUCLEOTIDE SEQUENCE [LARGE SCALE GENOMIC DNA]</scope>
    <source>
        <strain evidence="2 3">CFH S0262</strain>
    </source>
</reference>
<dbReference type="GO" id="GO:0003677">
    <property type="term" value="F:DNA binding"/>
    <property type="evidence" value="ECO:0007669"/>
    <property type="project" value="UniProtKB-KW"/>
</dbReference>
<evidence type="ECO:0000259" key="1">
    <source>
        <dbReference type="PROSITE" id="PS50995"/>
    </source>
</evidence>
<proteinExistence type="predicted"/>
<dbReference type="PROSITE" id="PS50995">
    <property type="entry name" value="HTH_MARR_2"/>
    <property type="match status" value="1"/>
</dbReference>
<keyword evidence="3" id="KW-1185">Reference proteome</keyword>
<sequence>METRWLDEREDRAWRGLRHMHADLTAHLARQLTREYGLTEADYAVLAEVSEAPDRRIRSRDLGRVLGWERSRLSHQIARMEARGTIRRAPCSCDARGFDVVLTDEGLATIAEAAPLHVTGVRHCFVDLLTPEQLEVLGDIADIVRGHLAAEHLGSTG</sequence>
<dbReference type="PANTHER" id="PTHR33164">
    <property type="entry name" value="TRANSCRIPTIONAL REGULATOR, MARR FAMILY"/>
    <property type="match status" value="1"/>
</dbReference>
<accession>A0ABT6M813</accession>
<gene>
    <name evidence="2" type="ORF">M2280_001115</name>
</gene>
<dbReference type="InterPro" id="IPR036390">
    <property type="entry name" value="WH_DNA-bd_sf"/>
</dbReference>
<dbReference type="Proteomes" id="UP001160334">
    <property type="component" value="Unassembled WGS sequence"/>
</dbReference>
<keyword evidence="2" id="KW-0238">DNA-binding</keyword>
<dbReference type="InterPro" id="IPR039422">
    <property type="entry name" value="MarR/SlyA-like"/>
</dbReference>
<comment type="caution">
    <text evidence="2">The sequence shown here is derived from an EMBL/GenBank/DDBJ whole genome shotgun (WGS) entry which is preliminary data.</text>
</comment>
<dbReference type="PANTHER" id="PTHR33164:SF99">
    <property type="entry name" value="MARR FAMILY REGULATORY PROTEIN"/>
    <property type="match status" value="1"/>
</dbReference>
<organism evidence="2 3">
    <name type="scientific">Prescottella agglutinans</name>
    <dbReference type="NCBI Taxonomy" id="1644129"/>
    <lineage>
        <taxon>Bacteria</taxon>
        <taxon>Bacillati</taxon>
        <taxon>Actinomycetota</taxon>
        <taxon>Actinomycetes</taxon>
        <taxon>Mycobacteriales</taxon>
        <taxon>Nocardiaceae</taxon>
        <taxon>Prescottella</taxon>
    </lineage>
</organism>
<dbReference type="Gene3D" id="1.10.10.10">
    <property type="entry name" value="Winged helix-like DNA-binding domain superfamily/Winged helix DNA-binding domain"/>
    <property type="match status" value="1"/>
</dbReference>
<name>A0ABT6M813_9NOCA</name>
<dbReference type="SMART" id="SM00347">
    <property type="entry name" value="HTH_MARR"/>
    <property type="match status" value="1"/>
</dbReference>
<dbReference type="SUPFAM" id="SSF46785">
    <property type="entry name" value="Winged helix' DNA-binding domain"/>
    <property type="match status" value="1"/>
</dbReference>
<protein>
    <submittedName>
        <fullName evidence="2">DNA-binding MarR family transcriptional regulator</fullName>
    </submittedName>
</protein>
<dbReference type="RefSeq" id="WP_280759263.1">
    <property type="nucleotide sequence ID" value="NZ_JARXVC010000002.1"/>
</dbReference>